<evidence type="ECO:0000256" key="3">
    <source>
        <dbReference type="ARBA" id="ARBA00023082"/>
    </source>
</evidence>
<name>A0ABW3M9H9_9PSEU</name>
<evidence type="ECO:0000256" key="2">
    <source>
        <dbReference type="ARBA" id="ARBA00023015"/>
    </source>
</evidence>
<protein>
    <submittedName>
        <fullName evidence="6">Sigma factor-like helix-turn-helix DNA-binding protein</fullName>
    </submittedName>
</protein>
<organism evidence="6 7">
    <name type="scientific">Kibdelosporangium lantanae</name>
    <dbReference type="NCBI Taxonomy" id="1497396"/>
    <lineage>
        <taxon>Bacteria</taxon>
        <taxon>Bacillati</taxon>
        <taxon>Actinomycetota</taxon>
        <taxon>Actinomycetes</taxon>
        <taxon>Pseudonocardiales</taxon>
        <taxon>Pseudonocardiaceae</taxon>
        <taxon>Kibdelosporangium</taxon>
    </lineage>
</organism>
<evidence type="ECO:0000313" key="7">
    <source>
        <dbReference type="Proteomes" id="UP001597045"/>
    </source>
</evidence>
<keyword evidence="3" id="KW-0731">Sigma factor</keyword>
<dbReference type="InterPro" id="IPR036388">
    <property type="entry name" value="WH-like_DNA-bd_sf"/>
</dbReference>
<comment type="caution">
    <text evidence="6">The sequence shown here is derived from an EMBL/GenBank/DDBJ whole genome shotgun (WGS) entry which is preliminary data.</text>
</comment>
<accession>A0ABW3M9H9</accession>
<gene>
    <name evidence="6" type="ORF">ACFQ1S_17720</name>
</gene>
<dbReference type="Proteomes" id="UP001597045">
    <property type="component" value="Unassembled WGS sequence"/>
</dbReference>
<dbReference type="InterPro" id="IPR013324">
    <property type="entry name" value="RNA_pol_sigma_r3/r4-like"/>
</dbReference>
<keyword evidence="2" id="KW-0805">Transcription regulation</keyword>
<dbReference type="CDD" id="cd06171">
    <property type="entry name" value="Sigma70_r4"/>
    <property type="match status" value="1"/>
</dbReference>
<dbReference type="SUPFAM" id="SSF88659">
    <property type="entry name" value="Sigma3 and sigma4 domains of RNA polymerase sigma factors"/>
    <property type="match status" value="1"/>
</dbReference>
<evidence type="ECO:0000256" key="1">
    <source>
        <dbReference type="ARBA" id="ARBA00010641"/>
    </source>
</evidence>
<dbReference type="Pfam" id="PF08281">
    <property type="entry name" value="Sigma70_r4_2"/>
    <property type="match status" value="1"/>
</dbReference>
<evidence type="ECO:0000313" key="6">
    <source>
        <dbReference type="EMBL" id="MFD1047256.1"/>
    </source>
</evidence>
<comment type="similarity">
    <text evidence="1">Belongs to the sigma-70 factor family. ECF subfamily.</text>
</comment>
<feature type="domain" description="RNA polymerase sigma factor 70 region 4 type 2" evidence="5">
    <location>
        <begin position="74"/>
        <end position="121"/>
    </location>
</feature>
<dbReference type="InterPro" id="IPR013249">
    <property type="entry name" value="RNA_pol_sigma70_r4_t2"/>
</dbReference>
<dbReference type="Gene3D" id="1.10.10.10">
    <property type="entry name" value="Winged helix-like DNA-binding domain superfamily/Winged helix DNA-binding domain"/>
    <property type="match status" value="1"/>
</dbReference>
<keyword evidence="7" id="KW-1185">Reference proteome</keyword>
<proteinExistence type="inferred from homology"/>
<reference evidence="7" key="1">
    <citation type="journal article" date="2019" name="Int. J. Syst. Evol. Microbiol.">
        <title>The Global Catalogue of Microorganisms (GCM) 10K type strain sequencing project: providing services to taxonomists for standard genome sequencing and annotation.</title>
        <authorList>
            <consortium name="The Broad Institute Genomics Platform"/>
            <consortium name="The Broad Institute Genome Sequencing Center for Infectious Disease"/>
            <person name="Wu L."/>
            <person name="Ma J."/>
        </authorList>
    </citation>
    <scope>NUCLEOTIDE SEQUENCE [LARGE SCALE GENOMIC DNA]</scope>
    <source>
        <strain evidence="7">JCM 31486</strain>
    </source>
</reference>
<sequence>MPPLAASLFVGAFFFGRVGRSSLAFAIFGCRTVISPLVPSPTLSVTDSHPRGLSPSSSSLFLVLPVGWRRYGEVLARALALVPSRQRAAVVLRYWSQLSVVETAKVLRCSEGNVKSRTARGPGLPSTGVVVHWDGRQWTDLGTTFTGR</sequence>
<keyword evidence="4" id="KW-0804">Transcription</keyword>
<evidence type="ECO:0000259" key="5">
    <source>
        <dbReference type="Pfam" id="PF08281"/>
    </source>
</evidence>
<dbReference type="EMBL" id="JBHTIS010000993">
    <property type="protein sequence ID" value="MFD1047256.1"/>
    <property type="molecule type" value="Genomic_DNA"/>
</dbReference>
<evidence type="ECO:0000256" key="4">
    <source>
        <dbReference type="ARBA" id="ARBA00023163"/>
    </source>
</evidence>